<organism evidence="2 3">
    <name type="scientific">Spodoptera exigua</name>
    <name type="common">Beet armyworm</name>
    <name type="synonym">Noctua fulgens</name>
    <dbReference type="NCBI Taxonomy" id="7107"/>
    <lineage>
        <taxon>Eukaryota</taxon>
        <taxon>Metazoa</taxon>
        <taxon>Ecdysozoa</taxon>
        <taxon>Arthropoda</taxon>
        <taxon>Hexapoda</taxon>
        <taxon>Insecta</taxon>
        <taxon>Pterygota</taxon>
        <taxon>Neoptera</taxon>
        <taxon>Endopterygota</taxon>
        <taxon>Lepidoptera</taxon>
        <taxon>Glossata</taxon>
        <taxon>Ditrysia</taxon>
        <taxon>Noctuoidea</taxon>
        <taxon>Noctuidae</taxon>
        <taxon>Amphipyrinae</taxon>
        <taxon>Spodoptera</taxon>
    </lineage>
</organism>
<evidence type="ECO:0000313" key="3">
    <source>
        <dbReference type="Proteomes" id="UP000814243"/>
    </source>
</evidence>
<accession>A0A922SLW0</accession>
<feature type="region of interest" description="Disordered" evidence="1">
    <location>
        <begin position="150"/>
        <end position="182"/>
    </location>
</feature>
<name>A0A922SLW0_SPOEX</name>
<protein>
    <submittedName>
        <fullName evidence="2">Uncharacterized protein</fullName>
    </submittedName>
</protein>
<dbReference type="AlphaFoldDB" id="A0A922SLW0"/>
<evidence type="ECO:0000256" key="1">
    <source>
        <dbReference type="SAM" id="MobiDB-lite"/>
    </source>
</evidence>
<feature type="region of interest" description="Disordered" evidence="1">
    <location>
        <begin position="85"/>
        <end position="110"/>
    </location>
</feature>
<comment type="caution">
    <text evidence="2">The sequence shown here is derived from an EMBL/GenBank/DDBJ whole genome shotgun (WGS) entry which is preliminary data.</text>
</comment>
<feature type="region of interest" description="Disordered" evidence="1">
    <location>
        <begin position="322"/>
        <end position="394"/>
    </location>
</feature>
<gene>
    <name evidence="2" type="ORF">HF086_011213</name>
</gene>
<dbReference type="EMBL" id="JACEFF010000187">
    <property type="protein sequence ID" value="KAH9642620.1"/>
    <property type="molecule type" value="Genomic_DNA"/>
</dbReference>
<proteinExistence type="predicted"/>
<dbReference type="Proteomes" id="UP000814243">
    <property type="component" value="Unassembled WGS sequence"/>
</dbReference>
<feature type="compositionally biased region" description="Basic and acidic residues" evidence="1">
    <location>
        <begin position="326"/>
        <end position="337"/>
    </location>
</feature>
<feature type="compositionally biased region" description="Basic residues" evidence="1">
    <location>
        <begin position="157"/>
        <end position="175"/>
    </location>
</feature>
<feature type="region of interest" description="Disordered" evidence="1">
    <location>
        <begin position="249"/>
        <end position="298"/>
    </location>
</feature>
<reference evidence="2" key="1">
    <citation type="journal article" date="2021" name="G3 (Bethesda)">
        <title>Genome and transcriptome analysis of the beet armyworm Spodoptera exigua reveals targets for pest control. .</title>
        <authorList>
            <person name="Simon S."/>
            <person name="Breeschoten T."/>
            <person name="Jansen H.J."/>
            <person name="Dirks R.P."/>
            <person name="Schranz M.E."/>
            <person name="Ros V.I.D."/>
        </authorList>
    </citation>
    <scope>NUCLEOTIDE SEQUENCE</scope>
    <source>
        <strain evidence="2">TB_SE_WUR_2020</strain>
    </source>
</reference>
<feature type="compositionally biased region" description="Basic and acidic residues" evidence="1">
    <location>
        <begin position="85"/>
        <end position="95"/>
    </location>
</feature>
<evidence type="ECO:0000313" key="2">
    <source>
        <dbReference type="EMBL" id="KAH9642620.1"/>
    </source>
</evidence>
<sequence>MAQILEQQERIADTSLTLEMQRIAAEHDWEKVREQREAEMQDELRAMYKLREQEIISQLMQLENKQYDMEQENQSLREKLEEYQRKEREEAEKMAETISGAPEDTETADAEVEVTTREALQQRTPTHARGMYPPSPLFTARGAVGTTSPTHTPTCTHLHHYSPHAGGRRRMQRRPTHTDPRTGWTIIHRTREALEVARKRRLMHARHNKPDAHRPTHGVCTHLHHYSPHAGGTRGRAQAEAHACAAQQARRTPTHARGMYPPSPLFTARGRHSRSRASGGSCMRGTTSPTHTDPRTGYVPTFTIIHRTREALEVARKRRLMHARHNKPDAHRPTHGDEDGDSYMTSPDSPGAAGLNRSHSSPNIAKVSSDEEETCVPAFDRSTKPTKVAPSSDLHQRDFQPVWGDVVSNRDCVILK</sequence>